<proteinExistence type="predicted"/>
<dbReference type="EMBL" id="BK059093">
    <property type="protein sequence ID" value="DAE29154.1"/>
    <property type="molecule type" value="Genomic_DNA"/>
</dbReference>
<organism evidence="2">
    <name type="scientific">virus sp. ctx9V1</name>
    <dbReference type="NCBI Taxonomy" id="2828001"/>
    <lineage>
        <taxon>Viruses</taxon>
    </lineage>
</organism>
<feature type="coiled-coil region" evidence="1">
    <location>
        <begin position="74"/>
        <end position="104"/>
    </location>
</feature>
<name>A0A8S5RDE4_9VIRU</name>
<reference evidence="2" key="1">
    <citation type="journal article" date="2021" name="Proc. Natl. Acad. Sci. U.S.A.">
        <title>A Catalog of Tens of Thousands of Viruses from Human Metagenomes Reveals Hidden Associations with Chronic Diseases.</title>
        <authorList>
            <person name="Tisza M.J."/>
            <person name="Buck C.B."/>
        </authorList>
    </citation>
    <scope>NUCLEOTIDE SEQUENCE</scope>
    <source>
        <strain evidence="2">Ctx9V1</strain>
    </source>
</reference>
<evidence type="ECO:0000313" key="2">
    <source>
        <dbReference type="EMBL" id="DAE29154.1"/>
    </source>
</evidence>
<accession>A0A8S5RDE4</accession>
<evidence type="ECO:0000256" key="1">
    <source>
        <dbReference type="SAM" id="Coils"/>
    </source>
</evidence>
<sequence length="110" mass="12846">MANRTRNVSPSIIPWGSEGSTYDPIGYIRRNNSTPYSRVTNRFRSNLARYQSTSPVQRVVNKGYKDYVNVSKSLNREERETRNLSDTYNKLKKAKEVNDELAMERPLFRP</sequence>
<protein>
    <submittedName>
        <fullName evidence="2">Exocyst complex component</fullName>
    </submittedName>
</protein>
<keyword evidence="1" id="KW-0175">Coiled coil</keyword>